<dbReference type="InterPro" id="IPR058922">
    <property type="entry name" value="WHD_DRP"/>
</dbReference>
<evidence type="ECO:0000259" key="3">
    <source>
        <dbReference type="Pfam" id="PF00931"/>
    </source>
</evidence>
<gene>
    <name evidence="6" type="primary">LOC111294873</name>
</gene>
<protein>
    <submittedName>
        <fullName evidence="6">Disease resistance protein RGA4</fullName>
    </submittedName>
</protein>
<dbReference type="InterPro" id="IPR044974">
    <property type="entry name" value="Disease_R_plants"/>
</dbReference>
<reference evidence="6" key="1">
    <citation type="submission" date="2025-08" db="UniProtKB">
        <authorList>
            <consortium name="RefSeq"/>
        </authorList>
    </citation>
    <scope>IDENTIFICATION</scope>
    <source>
        <tissue evidence="6">Fruit stalk</tissue>
    </source>
</reference>
<keyword evidence="1" id="KW-0677">Repeat</keyword>
<keyword evidence="5" id="KW-1185">Reference proteome</keyword>
<dbReference type="Gene3D" id="1.10.8.430">
    <property type="entry name" value="Helical domain of apoptotic protease-activating factors"/>
    <property type="match status" value="1"/>
</dbReference>
<sequence length="323" mass="36786">MLMHPTNGIGEDIPVLPIVGIAGLGKTALAKLVFNDDRIDEHFQLKIWSPHTRSNRVATITGTLPAYNLKSLPFEESLSLFLNLAFKKGNEKQHLNLVKIGEEIVKKCEGVPLALRTLASQLCFKTAEDEWKKLRDDEIWEFEQKGKGILPALRLSYDQLPSYLKQCFASCSVFPKDYNIANIQLVSFWVALGLLKSSRENEVLENVGKQYLRELQERSFFQDFQETPFVIRFKMHDLLHDFALWLAKDECSMLKSSSRYLSKTIRHMSIVDPKILEGGAPSGLLDNAGHVRTLFFQHMENSNSVIYQKICLKVSSATCARFM</sequence>
<evidence type="ECO:0000259" key="4">
    <source>
        <dbReference type="Pfam" id="PF23559"/>
    </source>
</evidence>
<dbReference type="SUPFAM" id="SSF52540">
    <property type="entry name" value="P-loop containing nucleoside triphosphate hydrolases"/>
    <property type="match status" value="1"/>
</dbReference>
<dbReference type="Proteomes" id="UP000515121">
    <property type="component" value="Unplaced"/>
</dbReference>
<accession>A0A6P5YTV3</accession>
<dbReference type="Pfam" id="PF23559">
    <property type="entry name" value="WHD_DRP"/>
    <property type="match status" value="1"/>
</dbReference>
<keyword evidence="2" id="KW-0611">Plant defense</keyword>
<dbReference type="PANTHER" id="PTHR23155">
    <property type="entry name" value="DISEASE RESISTANCE PROTEIN RP"/>
    <property type="match status" value="1"/>
</dbReference>
<dbReference type="InterPro" id="IPR027417">
    <property type="entry name" value="P-loop_NTPase"/>
</dbReference>
<name>A0A6P5YTV3_DURZI</name>
<dbReference type="GO" id="GO:0098542">
    <property type="term" value="P:defense response to other organism"/>
    <property type="evidence" value="ECO:0007669"/>
    <property type="project" value="TreeGrafter"/>
</dbReference>
<dbReference type="RefSeq" id="XP_022743929.1">
    <property type="nucleotide sequence ID" value="XM_022888194.1"/>
</dbReference>
<dbReference type="Gene3D" id="1.10.10.10">
    <property type="entry name" value="Winged helix-like DNA-binding domain superfamily/Winged helix DNA-binding domain"/>
    <property type="match status" value="1"/>
</dbReference>
<dbReference type="AlphaFoldDB" id="A0A6P5YTV3"/>
<proteinExistence type="predicted"/>
<dbReference type="KEGG" id="dzi:111294873"/>
<evidence type="ECO:0000313" key="5">
    <source>
        <dbReference type="Proteomes" id="UP000515121"/>
    </source>
</evidence>
<feature type="domain" description="Disease resistance protein winged helix" evidence="4">
    <location>
        <begin position="173"/>
        <end position="243"/>
    </location>
</feature>
<evidence type="ECO:0000256" key="1">
    <source>
        <dbReference type="ARBA" id="ARBA00022737"/>
    </source>
</evidence>
<evidence type="ECO:0000256" key="2">
    <source>
        <dbReference type="ARBA" id="ARBA00022821"/>
    </source>
</evidence>
<feature type="domain" description="NB-ARC" evidence="3">
    <location>
        <begin position="11"/>
        <end position="56"/>
    </location>
</feature>
<dbReference type="GO" id="GO:0043531">
    <property type="term" value="F:ADP binding"/>
    <property type="evidence" value="ECO:0007669"/>
    <property type="project" value="InterPro"/>
</dbReference>
<dbReference type="FunFam" id="1.10.10.10:FF:000322">
    <property type="entry name" value="Probable disease resistance protein At1g63360"/>
    <property type="match status" value="1"/>
</dbReference>
<organism evidence="5 6">
    <name type="scientific">Durio zibethinus</name>
    <name type="common">Durian</name>
    <dbReference type="NCBI Taxonomy" id="66656"/>
    <lineage>
        <taxon>Eukaryota</taxon>
        <taxon>Viridiplantae</taxon>
        <taxon>Streptophyta</taxon>
        <taxon>Embryophyta</taxon>
        <taxon>Tracheophyta</taxon>
        <taxon>Spermatophyta</taxon>
        <taxon>Magnoliopsida</taxon>
        <taxon>eudicotyledons</taxon>
        <taxon>Gunneridae</taxon>
        <taxon>Pentapetalae</taxon>
        <taxon>rosids</taxon>
        <taxon>malvids</taxon>
        <taxon>Malvales</taxon>
        <taxon>Malvaceae</taxon>
        <taxon>Helicteroideae</taxon>
        <taxon>Durio</taxon>
    </lineage>
</organism>
<dbReference type="OrthoDB" id="2018467at2759"/>
<dbReference type="PANTHER" id="PTHR23155:SF1060">
    <property type="entry name" value="NBS-LRR DISEASE RESISTANCE PROTEIN"/>
    <property type="match status" value="1"/>
</dbReference>
<dbReference type="Pfam" id="PF00931">
    <property type="entry name" value="NB-ARC"/>
    <property type="match status" value="1"/>
</dbReference>
<dbReference type="InterPro" id="IPR042197">
    <property type="entry name" value="Apaf_helical"/>
</dbReference>
<dbReference type="GeneID" id="111294873"/>
<dbReference type="InterPro" id="IPR036388">
    <property type="entry name" value="WH-like_DNA-bd_sf"/>
</dbReference>
<evidence type="ECO:0000313" key="6">
    <source>
        <dbReference type="RefSeq" id="XP_022743929.1"/>
    </source>
</evidence>
<dbReference type="Gene3D" id="3.40.50.300">
    <property type="entry name" value="P-loop containing nucleotide triphosphate hydrolases"/>
    <property type="match status" value="1"/>
</dbReference>
<dbReference type="InterPro" id="IPR002182">
    <property type="entry name" value="NB-ARC"/>
</dbReference>